<protein>
    <recommendedName>
        <fullName evidence="1">RPW8 domain-containing protein</fullName>
    </recommendedName>
</protein>
<reference evidence="2 3" key="1">
    <citation type="submission" date="2024-02" db="EMBL/GenBank/DDBJ databases">
        <authorList>
            <person name="Vignale AGUSTIN F."/>
            <person name="Sosa J E."/>
            <person name="Modenutti C."/>
        </authorList>
    </citation>
    <scope>NUCLEOTIDE SEQUENCE [LARGE SCALE GENOMIC DNA]</scope>
</reference>
<comment type="caution">
    <text evidence="2">The sequence shown here is derived from an EMBL/GenBank/DDBJ whole genome shotgun (WGS) entry which is preliminary data.</text>
</comment>
<dbReference type="AlphaFoldDB" id="A0ABC8UDK6"/>
<name>A0ABC8UDK6_9AQUA</name>
<dbReference type="Proteomes" id="UP001642360">
    <property type="component" value="Unassembled WGS sequence"/>
</dbReference>
<evidence type="ECO:0000259" key="1">
    <source>
        <dbReference type="PROSITE" id="PS51153"/>
    </source>
</evidence>
<gene>
    <name evidence="2" type="ORF">ILEXP_LOCUS48507</name>
</gene>
<accession>A0ABC8UDK6</accession>
<dbReference type="Pfam" id="PF05659">
    <property type="entry name" value="RPW8"/>
    <property type="match status" value="1"/>
</dbReference>
<dbReference type="InterPro" id="IPR008808">
    <property type="entry name" value="Powdery_mildew-R_dom"/>
</dbReference>
<dbReference type="PROSITE" id="PS51153">
    <property type="entry name" value="RPW8"/>
    <property type="match status" value="1"/>
</dbReference>
<proteinExistence type="predicted"/>
<evidence type="ECO:0000313" key="2">
    <source>
        <dbReference type="EMBL" id="CAK9178604.1"/>
    </source>
</evidence>
<keyword evidence="3" id="KW-1185">Reference proteome</keyword>
<dbReference type="EMBL" id="CAUOFW020007279">
    <property type="protein sequence ID" value="CAK9178604.1"/>
    <property type="molecule type" value="Genomic_DNA"/>
</dbReference>
<organism evidence="2 3">
    <name type="scientific">Ilex paraguariensis</name>
    <name type="common">yerba mate</name>
    <dbReference type="NCBI Taxonomy" id="185542"/>
    <lineage>
        <taxon>Eukaryota</taxon>
        <taxon>Viridiplantae</taxon>
        <taxon>Streptophyta</taxon>
        <taxon>Embryophyta</taxon>
        <taxon>Tracheophyta</taxon>
        <taxon>Spermatophyta</taxon>
        <taxon>Magnoliopsida</taxon>
        <taxon>eudicotyledons</taxon>
        <taxon>Gunneridae</taxon>
        <taxon>Pentapetalae</taxon>
        <taxon>asterids</taxon>
        <taxon>campanulids</taxon>
        <taxon>Aquifoliales</taxon>
        <taxon>Aquifoliaceae</taxon>
        <taxon>Ilex</taxon>
    </lineage>
</organism>
<evidence type="ECO:0000313" key="3">
    <source>
        <dbReference type="Proteomes" id="UP001642360"/>
    </source>
</evidence>
<sequence>MAVTNFFANKIATELLKMLITISRKSMFCKNNAEELITSIEELQPIIHEIKYIGTELLAARQRQIDTLSETLRNGLELAGKVLNSDCRNMYKNLQLERKMEKLEKNVSSPNNPPWIKRQLQLQDSTWGEEWRRKHVSSRSTGVPIVL</sequence>
<feature type="domain" description="RPW8" evidence="1">
    <location>
        <begin position="1"/>
        <end position="147"/>
    </location>
</feature>